<dbReference type="Gene3D" id="3.40.630.30">
    <property type="match status" value="1"/>
</dbReference>
<comment type="caution">
    <text evidence="4">The sequence shown here is derived from an EMBL/GenBank/DDBJ whole genome shotgun (WGS) entry which is preliminary data.</text>
</comment>
<evidence type="ECO:0000313" key="4">
    <source>
        <dbReference type="EMBL" id="MBD9699822.1"/>
    </source>
</evidence>
<dbReference type="Pfam" id="PF00583">
    <property type="entry name" value="Acetyltransf_1"/>
    <property type="match status" value="1"/>
</dbReference>
<accession>A0ABR9DU00</accession>
<dbReference type="SUPFAM" id="SSF55729">
    <property type="entry name" value="Acyl-CoA N-acyltransferases (Nat)"/>
    <property type="match status" value="1"/>
</dbReference>
<evidence type="ECO:0000256" key="1">
    <source>
        <dbReference type="ARBA" id="ARBA00022679"/>
    </source>
</evidence>
<protein>
    <submittedName>
        <fullName evidence="4">GNAT family N-acetyltransferase</fullName>
    </submittedName>
</protein>
<evidence type="ECO:0000256" key="2">
    <source>
        <dbReference type="ARBA" id="ARBA00023315"/>
    </source>
</evidence>
<gene>
    <name evidence="4" type="ORF">IGS67_10000</name>
</gene>
<dbReference type="RefSeq" id="WP_192280330.1">
    <property type="nucleotide sequence ID" value="NZ_JACZDF010000005.1"/>
</dbReference>
<dbReference type="EMBL" id="JACZDF010000005">
    <property type="protein sequence ID" value="MBD9699822.1"/>
    <property type="molecule type" value="Genomic_DNA"/>
</dbReference>
<dbReference type="InterPro" id="IPR050832">
    <property type="entry name" value="Bact_Acetyltransf"/>
</dbReference>
<dbReference type="Proteomes" id="UP000642107">
    <property type="component" value="Unassembled WGS sequence"/>
</dbReference>
<dbReference type="PANTHER" id="PTHR43877">
    <property type="entry name" value="AMINOALKYLPHOSPHONATE N-ACETYLTRANSFERASE-RELATED-RELATED"/>
    <property type="match status" value="1"/>
</dbReference>
<organism evidence="4 5">
    <name type="scientific">Flavimobilis rhizosphaerae</name>
    <dbReference type="NCBI Taxonomy" id="2775421"/>
    <lineage>
        <taxon>Bacteria</taxon>
        <taxon>Bacillati</taxon>
        <taxon>Actinomycetota</taxon>
        <taxon>Actinomycetes</taxon>
        <taxon>Micrococcales</taxon>
        <taxon>Jonesiaceae</taxon>
        <taxon>Flavimobilis</taxon>
    </lineage>
</organism>
<dbReference type="InterPro" id="IPR000182">
    <property type="entry name" value="GNAT_dom"/>
</dbReference>
<evidence type="ECO:0000313" key="5">
    <source>
        <dbReference type="Proteomes" id="UP000642107"/>
    </source>
</evidence>
<keyword evidence="1" id="KW-0808">Transferase</keyword>
<dbReference type="InterPro" id="IPR016181">
    <property type="entry name" value="Acyl_CoA_acyltransferase"/>
</dbReference>
<reference evidence="4 5" key="1">
    <citation type="submission" date="2020-09" db="EMBL/GenBank/DDBJ databases">
        <title>Flavimobilis rhizosphaerae sp. nov., isolated from rhizosphere soil of Spartina alterniflora.</title>
        <authorList>
            <person name="Hanqin C."/>
        </authorList>
    </citation>
    <scope>NUCLEOTIDE SEQUENCE [LARGE SCALE GENOMIC DNA]</scope>
    <source>
        <strain evidence="4 5">GY 10621</strain>
    </source>
</reference>
<keyword evidence="2" id="KW-0012">Acyltransferase</keyword>
<proteinExistence type="predicted"/>
<evidence type="ECO:0000259" key="3">
    <source>
        <dbReference type="PROSITE" id="PS51186"/>
    </source>
</evidence>
<name>A0ABR9DU00_9MICO</name>
<keyword evidence="5" id="KW-1185">Reference proteome</keyword>
<sequence length="175" mass="18403">MTLHVRAAVPDDAAALAALAALTFPLACPPGTDPADITEFVRGNLTAAHLAAHVADASCDVLLVADDARPGTPLAYALVVDEAPPSTAVVPALSRMVSKFYAHPDVHGTPVTALLMGAVLDAGRARGVAAVWLGVNQRNERAQRFYAKHGFEVVGTKHMRVGDRIHDDFVLARVL</sequence>
<feature type="domain" description="N-acetyltransferase" evidence="3">
    <location>
        <begin position="3"/>
        <end position="175"/>
    </location>
</feature>
<dbReference type="PROSITE" id="PS51186">
    <property type="entry name" value="GNAT"/>
    <property type="match status" value="1"/>
</dbReference>